<evidence type="ECO:0000313" key="2">
    <source>
        <dbReference type="Proteomes" id="UP001202961"/>
    </source>
</evidence>
<sequence>MATQTLGEQVLEFEYANPKQHTAFLTGQIRCDDGGAGEILAVLVDSNGKQRRIMAAGAHQHGDSRVACNTLTLPVPPRWSAKGYRLETQPGIQTDWAEID</sequence>
<evidence type="ECO:0000313" key="1">
    <source>
        <dbReference type="EMBL" id="MCM2370873.1"/>
    </source>
</evidence>
<comment type="caution">
    <text evidence="1">The sequence shown here is derived from an EMBL/GenBank/DDBJ whole genome shotgun (WGS) entry which is preliminary data.</text>
</comment>
<proteinExistence type="predicted"/>
<protein>
    <submittedName>
        <fullName evidence="1">Uncharacterized protein</fullName>
    </submittedName>
</protein>
<dbReference type="Proteomes" id="UP001202961">
    <property type="component" value="Unassembled WGS sequence"/>
</dbReference>
<reference evidence="1 2" key="1">
    <citation type="journal article" date="2022" name="Syst. Appl. Microbiol.">
        <title>Rhodopirellula aestuarii sp. nov., a novel member of the genus Rhodopirellula isolated from brackish sediments collected in the Tagus River estuary, Portugal.</title>
        <authorList>
            <person name="Vitorino I.R."/>
            <person name="Klimek D."/>
            <person name="Calusinska M."/>
            <person name="Lobo-da-Cunha A."/>
            <person name="Vasconcelos V."/>
            <person name="Lage O.M."/>
        </authorList>
    </citation>
    <scope>NUCLEOTIDE SEQUENCE [LARGE SCALE GENOMIC DNA]</scope>
    <source>
        <strain evidence="1 2">ICT_H3.1</strain>
    </source>
</reference>
<dbReference type="RefSeq" id="WP_250928514.1">
    <property type="nucleotide sequence ID" value="NZ_JAMQBK010000024.1"/>
</dbReference>
<name>A0ABT0U1W3_9BACT</name>
<organism evidence="1 2">
    <name type="scientific">Aporhodopirellula aestuarii</name>
    <dbReference type="NCBI Taxonomy" id="2950107"/>
    <lineage>
        <taxon>Bacteria</taxon>
        <taxon>Pseudomonadati</taxon>
        <taxon>Planctomycetota</taxon>
        <taxon>Planctomycetia</taxon>
        <taxon>Pirellulales</taxon>
        <taxon>Pirellulaceae</taxon>
        <taxon>Aporhodopirellula</taxon>
    </lineage>
</organism>
<keyword evidence="2" id="KW-1185">Reference proteome</keyword>
<accession>A0ABT0U1W3</accession>
<dbReference type="EMBL" id="JAMQBK010000024">
    <property type="protein sequence ID" value="MCM2370873.1"/>
    <property type="molecule type" value="Genomic_DNA"/>
</dbReference>
<gene>
    <name evidence="1" type="ORF">NB063_09665</name>
</gene>